<evidence type="ECO:0000313" key="2">
    <source>
        <dbReference type="EMBL" id="TKX32119.1"/>
    </source>
</evidence>
<evidence type="ECO:0000256" key="1">
    <source>
        <dbReference type="SAM" id="Coils"/>
    </source>
</evidence>
<evidence type="ECO:0000313" key="3">
    <source>
        <dbReference type="Proteomes" id="UP000308838"/>
    </source>
</evidence>
<reference evidence="2 3" key="1">
    <citation type="submission" date="2018-05" db="EMBL/GenBank/DDBJ databases">
        <title>Novel Campyloabacter and Helicobacter Species and Strains.</title>
        <authorList>
            <person name="Mannion A.J."/>
            <person name="Shen Z."/>
            <person name="Fox J.G."/>
        </authorList>
    </citation>
    <scope>NUCLEOTIDE SEQUENCE [LARGE SCALE GENOMIC DNA]</scope>
    <source>
        <strain evidence="3">MIT17-664</strain>
    </source>
</reference>
<dbReference type="RefSeq" id="WP_137619978.1">
    <property type="nucleotide sequence ID" value="NZ_NXLZ01000001.1"/>
</dbReference>
<comment type="caution">
    <text evidence="2">The sequence shown here is derived from an EMBL/GenBank/DDBJ whole genome shotgun (WGS) entry which is preliminary data.</text>
</comment>
<dbReference type="EMBL" id="NXLZ01000001">
    <property type="protein sequence ID" value="TKX32119.1"/>
    <property type="molecule type" value="Genomic_DNA"/>
</dbReference>
<organism evidence="2 3">
    <name type="scientific">Campylobacter estrildidarum</name>
    <dbReference type="NCBI Taxonomy" id="2510189"/>
    <lineage>
        <taxon>Bacteria</taxon>
        <taxon>Pseudomonadati</taxon>
        <taxon>Campylobacterota</taxon>
        <taxon>Epsilonproteobacteria</taxon>
        <taxon>Campylobacterales</taxon>
        <taxon>Campylobacteraceae</taxon>
        <taxon>Campylobacter</taxon>
    </lineage>
</organism>
<dbReference type="AlphaFoldDB" id="A0A4U7BKJ0"/>
<protein>
    <submittedName>
        <fullName evidence="2">Uncharacterized protein</fullName>
    </submittedName>
</protein>
<dbReference type="OrthoDB" id="5362330at2"/>
<proteinExistence type="predicted"/>
<name>A0A4U7BKJ0_9BACT</name>
<feature type="coiled-coil region" evidence="1">
    <location>
        <begin position="10"/>
        <end position="63"/>
    </location>
</feature>
<keyword evidence="1" id="KW-0175">Coiled coil</keyword>
<dbReference type="Proteomes" id="UP000308838">
    <property type="component" value="Unassembled WGS sequence"/>
</dbReference>
<accession>A0A4U7BKJ0</accession>
<gene>
    <name evidence="2" type="ORF">CQA69_01005</name>
</gene>
<keyword evidence="3" id="KW-1185">Reference proteome</keyword>
<sequence length="91" mass="10550">MKKWLEDFKLALIQEDVNTLESLLDDLNLKDFAINTAQKSNNDEELRENINDALVQIQALLQEALKLIAAKKDNKANEIRKFQKALKYFNS</sequence>